<dbReference type="GeneTree" id="ENSGT00940000164105"/>
<dbReference type="Gene3D" id="1.10.10.60">
    <property type="entry name" value="Homeodomain-like"/>
    <property type="match status" value="1"/>
</dbReference>
<evidence type="ECO:0000256" key="11">
    <source>
        <dbReference type="ARBA" id="ARBA00078967"/>
    </source>
</evidence>
<evidence type="ECO:0000256" key="3">
    <source>
        <dbReference type="ARBA" id="ARBA00022553"/>
    </source>
</evidence>
<feature type="region of interest" description="Disordered" evidence="13">
    <location>
        <begin position="1283"/>
        <end position="1397"/>
    </location>
</feature>
<feature type="compositionally biased region" description="Basic residues" evidence="13">
    <location>
        <begin position="953"/>
        <end position="966"/>
    </location>
</feature>
<accession>H2ZYA2</accession>
<name>H2ZYA2_LATCH</name>
<dbReference type="GO" id="GO:0005634">
    <property type="term" value="C:nucleus"/>
    <property type="evidence" value="ECO:0007669"/>
    <property type="project" value="UniProtKB-SubCell"/>
</dbReference>
<evidence type="ECO:0000313" key="15">
    <source>
        <dbReference type="Proteomes" id="UP000008672"/>
    </source>
</evidence>
<feature type="compositionally biased region" description="Polar residues" evidence="13">
    <location>
        <begin position="1350"/>
        <end position="1361"/>
    </location>
</feature>
<comment type="subunit">
    <text evidence="9">Found in a complex with YY1, SIN3A and HDAC1.</text>
</comment>
<feature type="compositionally biased region" description="Acidic residues" evidence="13">
    <location>
        <begin position="319"/>
        <end position="328"/>
    </location>
</feature>
<dbReference type="EMBL" id="AFYH01122537">
    <property type="status" value="NOT_ANNOTATED_CDS"/>
    <property type="molecule type" value="Genomic_DNA"/>
</dbReference>
<dbReference type="PANTHER" id="PTHR16088">
    <property type="entry name" value="YY1 ASSOCIATED PROTEIN-RELATED"/>
    <property type="match status" value="1"/>
</dbReference>
<keyword evidence="2" id="KW-0678">Repressor</keyword>
<dbReference type="Pfam" id="PF21227">
    <property type="entry name" value="Myb_DNA-binding_7"/>
    <property type="match status" value="1"/>
</dbReference>
<feature type="region of interest" description="Disordered" evidence="13">
    <location>
        <begin position="374"/>
        <end position="410"/>
    </location>
</feature>
<reference evidence="15" key="1">
    <citation type="submission" date="2011-08" db="EMBL/GenBank/DDBJ databases">
        <title>The draft genome of Latimeria chalumnae.</title>
        <authorList>
            <person name="Di Palma F."/>
            <person name="Alfoldi J."/>
            <person name="Johnson J."/>
            <person name="Berlin A."/>
            <person name="Gnerre S."/>
            <person name="Jaffe D."/>
            <person name="MacCallum I."/>
            <person name="Young S."/>
            <person name="Walker B.J."/>
            <person name="Lander E."/>
            <person name="Lindblad-Toh K."/>
        </authorList>
    </citation>
    <scope>NUCLEOTIDE SEQUENCE [LARGE SCALE GENOMIC DNA]</scope>
    <source>
        <strain evidence="15">Wild caught</strain>
    </source>
</reference>
<evidence type="ECO:0000256" key="5">
    <source>
        <dbReference type="ARBA" id="ARBA00023015"/>
    </source>
</evidence>
<dbReference type="SUPFAM" id="SSF46689">
    <property type="entry name" value="Homeodomain-like"/>
    <property type="match status" value="1"/>
</dbReference>
<comment type="function">
    <text evidence="8">Has transcriptional repressor activity, probably as part of a complex with YY1, SIN3A and HDAC1. Required for B cell lymphopoiesis.</text>
</comment>
<dbReference type="OMA" id="HRNYKDC"/>
<evidence type="ECO:0000256" key="12">
    <source>
        <dbReference type="PROSITE-ProRule" id="PRU00810"/>
    </source>
</evidence>
<evidence type="ECO:0000256" key="10">
    <source>
        <dbReference type="ARBA" id="ARBA00072086"/>
    </source>
</evidence>
<evidence type="ECO:0000256" key="2">
    <source>
        <dbReference type="ARBA" id="ARBA00022491"/>
    </source>
</evidence>
<dbReference type="GO" id="GO:0003712">
    <property type="term" value="F:transcription coregulator activity"/>
    <property type="evidence" value="ECO:0007669"/>
    <property type="project" value="TreeGrafter"/>
</dbReference>
<dbReference type="PROSITE" id="PS51477">
    <property type="entry name" value="PAH"/>
    <property type="match status" value="1"/>
</dbReference>
<dbReference type="Gene3D" id="1.20.1160.11">
    <property type="entry name" value="Paired amphipathic helix"/>
    <property type="match status" value="1"/>
</dbReference>
<feature type="region of interest" description="Disordered" evidence="13">
    <location>
        <begin position="1184"/>
        <end position="1206"/>
    </location>
</feature>
<feature type="region of interest" description="Disordered" evidence="13">
    <location>
        <begin position="1255"/>
        <end position="1274"/>
    </location>
</feature>
<dbReference type="InterPro" id="IPR003822">
    <property type="entry name" value="PAH"/>
</dbReference>
<dbReference type="Pfam" id="PF02671">
    <property type="entry name" value="PAH"/>
    <property type="match status" value="2"/>
</dbReference>
<dbReference type="PANTHER" id="PTHR16088:SF3">
    <property type="entry name" value="GON-4-LIKE PROTEIN"/>
    <property type="match status" value="1"/>
</dbReference>
<dbReference type="FunFam" id="1.10.10.60:FF:000191">
    <property type="entry name" value="GON-4-like protein isoform X1"/>
    <property type="match status" value="1"/>
</dbReference>
<dbReference type="EMBL" id="AFYH01122539">
    <property type="status" value="NOT_ANNOTATED_CDS"/>
    <property type="molecule type" value="Genomic_DNA"/>
</dbReference>
<evidence type="ECO:0000256" key="1">
    <source>
        <dbReference type="ARBA" id="ARBA00004123"/>
    </source>
</evidence>
<feature type="compositionally biased region" description="Polar residues" evidence="13">
    <location>
        <begin position="382"/>
        <end position="409"/>
    </location>
</feature>
<feature type="compositionally biased region" description="Basic and acidic residues" evidence="13">
    <location>
        <begin position="1373"/>
        <end position="1387"/>
    </location>
</feature>
<dbReference type="InterPro" id="IPR009057">
    <property type="entry name" value="Homeodomain-like_sf"/>
</dbReference>
<feature type="region of interest" description="Disordered" evidence="13">
    <location>
        <begin position="1442"/>
        <end position="1505"/>
    </location>
</feature>
<dbReference type="InterPro" id="IPR052435">
    <property type="entry name" value="YY1-Transcr_Regul"/>
</dbReference>
<dbReference type="FunFam" id="1.20.1160.11:FF:000006">
    <property type="entry name" value="GON-4-like protein isoform X1"/>
    <property type="match status" value="1"/>
</dbReference>
<feature type="region of interest" description="Disordered" evidence="13">
    <location>
        <begin position="1580"/>
        <end position="1612"/>
    </location>
</feature>
<gene>
    <name evidence="14" type="primary">GON4LB</name>
</gene>
<feature type="compositionally biased region" description="Acidic residues" evidence="13">
    <location>
        <begin position="824"/>
        <end position="845"/>
    </location>
</feature>
<evidence type="ECO:0000256" key="9">
    <source>
        <dbReference type="ARBA" id="ARBA00064584"/>
    </source>
</evidence>
<keyword evidence="6" id="KW-0804">Transcription</keyword>
<evidence type="ECO:0000313" key="14">
    <source>
        <dbReference type="Ensembl" id="ENSLACP00000002373.1"/>
    </source>
</evidence>
<evidence type="ECO:0000256" key="7">
    <source>
        <dbReference type="ARBA" id="ARBA00023242"/>
    </source>
</evidence>
<comment type="subcellular location">
    <subcellularLocation>
        <location evidence="1 12">Nucleus</location>
    </subcellularLocation>
</comment>
<keyword evidence="4" id="KW-0677">Repeat</keyword>
<dbReference type="InterPro" id="IPR036600">
    <property type="entry name" value="PAH_sf"/>
</dbReference>
<keyword evidence="5" id="KW-0805">Transcription regulation</keyword>
<proteinExistence type="predicted"/>
<evidence type="ECO:0000256" key="4">
    <source>
        <dbReference type="ARBA" id="ARBA00022737"/>
    </source>
</evidence>
<keyword evidence="3" id="KW-0597">Phosphoprotein</keyword>
<feature type="region of interest" description="Disordered" evidence="13">
    <location>
        <begin position="596"/>
        <end position="619"/>
    </location>
</feature>
<dbReference type="InParanoid" id="H2ZYA2"/>
<dbReference type="eggNOG" id="ENOG502QT2W">
    <property type="taxonomic scope" value="Eukaryota"/>
</dbReference>
<feature type="region of interest" description="Disordered" evidence="13">
    <location>
        <begin position="727"/>
        <end position="971"/>
    </location>
</feature>
<evidence type="ECO:0000256" key="13">
    <source>
        <dbReference type="SAM" id="MobiDB-lite"/>
    </source>
</evidence>
<dbReference type="GO" id="GO:0006355">
    <property type="term" value="P:regulation of DNA-templated transcription"/>
    <property type="evidence" value="ECO:0007669"/>
    <property type="project" value="InterPro"/>
</dbReference>
<dbReference type="Ensembl" id="ENSLACT00000002393.1">
    <property type="protein sequence ID" value="ENSLACP00000002373.1"/>
    <property type="gene ID" value="ENSLACG00000002120.1"/>
</dbReference>
<dbReference type="FunCoup" id="H2ZYA2">
    <property type="interactions" value="2975"/>
</dbReference>
<dbReference type="EMBL" id="AFYH01122538">
    <property type="status" value="NOT_ANNOTATED_CDS"/>
    <property type="molecule type" value="Genomic_DNA"/>
</dbReference>
<dbReference type="SUPFAM" id="SSF47762">
    <property type="entry name" value="PAH2 domain"/>
    <property type="match status" value="2"/>
</dbReference>
<feature type="compositionally biased region" description="Basic and acidic residues" evidence="13">
    <location>
        <begin position="1197"/>
        <end position="1206"/>
    </location>
</feature>
<dbReference type="HOGENOM" id="CLU_000833_0_0_1"/>
<dbReference type="InterPro" id="IPR049257">
    <property type="entry name" value="Gon4l/CASP8AP2_myb-like"/>
</dbReference>
<feature type="region of interest" description="Disordered" evidence="13">
    <location>
        <begin position="28"/>
        <end position="48"/>
    </location>
</feature>
<keyword evidence="7 12" id="KW-0539">Nucleus</keyword>
<dbReference type="CDD" id="cd12202">
    <property type="entry name" value="CASP8AP2"/>
    <property type="match status" value="1"/>
</dbReference>
<feature type="compositionally biased region" description="Basic and acidic residues" evidence="13">
    <location>
        <begin position="1283"/>
        <end position="1293"/>
    </location>
</feature>
<dbReference type="STRING" id="7897.ENSLACP00000002373"/>
<evidence type="ECO:0000256" key="6">
    <source>
        <dbReference type="ARBA" id="ARBA00023163"/>
    </source>
</evidence>
<feature type="region of interest" description="Disordered" evidence="13">
    <location>
        <begin position="311"/>
        <end position="336"/>
    </location>
</feature>
<keyword evidence="15" id="KW-1185">Reference proteome</keyword>
<protein>
    <recommendedName>
        <fullName evidence="10">GON-4-like protein</fullName>
    </recommendedName>
    <alternativeName>
        <fullName evidence="11">GON-4 homolog</fullName>
    </alternativeName>
</protein>
<sequence length="1612" mass="179224">RFEEPLANMLNEQHRTVREQLEMLKHKRVGGKLQEASEASGSREKRQPETLLLDKAQKLQLQQQMQQHVQLLTQVNLLTRVNPSLRNEAETSKLFLWELASFAESSTIANSQGNTKFKSAFLTCNLMEALQLTQEFETMKADVRVSPKKNPPQSKKITNELLYLPKQLAWIFATRSVFMYTELLPICSLRQRNPKDKISFTKGEDNLMALGLKHFEDTDFPKPLISKYLMPSKTPHQLTVRIKNLNPRRAPENVIKVYKREKELPPMHKLCEVVPPEQAKPPVEREVYKLPFWLQKSLPFIQHWLQNVQESPENRNMEANDDLQEGEENQAGNSCAGQKYPLALPLGVVLKLKPTAPTSSKKIWRQRRSPSLKPLFVKPPSAVQSTASKANLQKQSPKMSKGPTGQRQQEPCAPRLIKPLMIQPSPEPEPPKITPVAADNVPSTLLANPENSSNISAVPEAAMPPTCTVVLKTQLLQPVSIKKAPVAKITCSRKPLSKKKSSVNRKKTVKLPSSVRHTPVIFAVPAGMKVISIGNRCSVLRPVVAAVNEAGHPVPLRTLLVNPAPFPCTTGQSLVTAPIGPVVVSGNVVSLSTSAQVSTENSKARDLAGPPSSTASTEAKLTTEEFDGPIAPLPDTPMGLSADAVLVPPDDALGENPIVISIEHSANALMGPFEHESMETSTNALIEPSADVPVESSTSISKESPTWQSQMSSVLCYEGNTVYSPIQDEHCNSDDLDLQDETSKTEQLENEVENEQVDRIGLPESEQLKALTSTKEMDKEPSKGPPSPTEVDAETVGKSEDSPINDGQSSGTPGGPEACGEKDGQDEEEEEDFDDLTQDEEDEEVMSTASEESILSVPELQETMEKLTWLASERRLSQEGDSEEENSQEENSEPEEEEEGADSLQKEEETTDEAVEERAEKTTSRSASPQAMPESEVSSSRRGESAKAAGKGRGSHRSRSKKGRSRPSKDTSKLLLLYDEDILENDPLREQKDLAFAQAYLNRVRDALRDTPGKYEEFLRALYNFELNLSQRTAVDLYSELHDMLQDWPHLLKDFAAFLLPEQALECGLFEEQQAFDKSRKLLRQLEICFGDNPSHYQKIIKALQSSYESQPHEIAELKVQMWQLLKGHHNLQDEFSVFFDHLPPPASRLVDFEEVIWTEDKEYEFDGFEEVVLMDLEEEEETQKLQAASKSKRRKEIGGHSNEKDLDWPDGVRECICCCHDASGMDHKLKKSKKKSCSHCSGNKTCDTKSYKGKDIHETVSGSPQDDWSPQPEMREAGIGEEFEPQHSRENPDSAELANRAKSDTHTKKKNPIKSKTMSPTESLPEEAGSTVEFQPDGPVPVQWEGGTQAPSGTIVTPGQAQWEGRSPSLHCCDKNWKGDQSKTEQDSEVDISEANVSARVSEQVLVGETSESSACPLEGHTWFSASLFKERTADCIAKIPDTSQLPPWKPLEKPTDRTTQKPKQNPAKGLLDKGTDQELDPVALSGSSIDPQQRPHKGSVEQKGSEMIVCAKNIKVSSTGEKVVLWTREADRIILTACQERGANQETFTTVAEELGNKTAVEVSRRFRELVQLFHTACDGSSEEEEDAISTSNMEQLSDREQQATDEEQE</sequence>
<feature type="compositionally biased region" description="Basic and acidic residues" evidence="13">
    <location>
        <begin position="1452"/>
        <end position="1461"/>
    </location>
</feature>
<reference evidence="14" key="3">
    <citation type="submission" date="2025-09" db="UniProtKB">
        <authorList>
            <consortium name="Ensembl"/>
        </authorList>
    </citation>
    <scope>IDENTIFICATION</scope>
</reference>
<dbReference type="Proteomes" id="UP000008672">
    <property type="component" value="Unassembled WGS sequence"/>
</dbReference>
<organism evidence="14 15">
    <name type="scientific">Latimeria chalumnae</name>
    <name type="common">Coelacanth</name>
    <dbReference type="NCBI Taxonomy" id="7897"/>
    <lineage>
        <taxon>Eukaryota</taxon>
        <taxon>Metazoa</taxon>
        <taxon>Chordata</taxon>
        <taxon>Craniata</taxon>
        <taxon>Vertebrata</taxon>
        <taxon>Euteleostomi</taxon>
        <taxon>Coelacanthiformes</taxon>
        <taxon>Coelacanthidae</taxon>
        <taxon>Latimeria</taxon>
    </lineage>
</organism>
<evidence type="ECO:0000256" key="8">
    <source>
        <dbReference type="ARBA" id="ARBA00058628"/>
    </source>
</evidence>
<feature type="compositionally biased region" description="Acidic residues" evidence="13">
    <location>
        <begin position="880"/>
        <end position="901"/>
    </location>
</feature>
<reference evidence="14" key="2">
    <citation type="submission" date="2025-08" db="UniProtKB">
        <authorList>
            <consortium name="Ensembl"/>
        </authorList>
    </citation>
    <scope>IDENTIFICATION</scope>
</reference>